<protein>
    <submittedName>
        <fullName evidence="2">Uncharacterized protein</fullName>
    </submittedName>
</protein>
<organism evidence="2 3">
    <name type="scientific">Ascobolus immersus RN42</name>
    <dbReference type="NCBI Taxonomy" id="1160509"/>
    <lineage>
        <taxon>Eukaryota</taxon>
        <taxon>Fungi</taxon>
        <taxon>Dikarya</taxon>
        <taxon>Ascomycota</taxon>
        <taxon>Pezizomycotina</taxon>
        <taxon>Pezizomycetes</taxon>
        <taxon>Pezizales</taxon>
        <taxon>Ascobolaceae</taxon>
        <taxon>Ascobolus</taxon>
    </lineage>
</organism>
<gene>
    <name evidence="2" type="ORF">BJ508DRAFT_330140</name>
</gene>
<evidence type="ECO:0000313" key="3">
    <source>
        <dbReference type="Proteomes" id="UP000275078"/>
    </source>
</evidence>
<proteinExistence type="predicted"/>
<feature type="compositionally biased region" description="Polar residues" evidence="1">
    <location>
        <begin position="197"/>
        <end position="208"/>
    </location>
</feature>
<accession>A0A3N4HYE5</accession>
<evidence type="ECO:0000313" key="2">
    <source>
        <dbReference type="EMBL" id="RPA77528.1"/>
    </source>
</evidence>
<reference evidence="2 3" key="1">
    <citation type="journal article" date="2018" name="Nat. Ecol. Evol.">
        <title>Pezizomycetes genomes reveal the molecular basis of ectomycorrhizal truffle lifestyle.</title>
        <authorList>
            <person name="Murat C."/>
            <person name="Payen T."/>
            <person name="Noel B."/>
            <person name="Kuo A."/>
            <person name="Morin E."/>
            <person name="Chen J."/>
            <person name="Kohler A."/>
            <person name="Krizsan K."/>
            <person name="Balestrini R."/>
            <person name="Da Silva C."/>
            <person name="Montanini B."/>
            <person name="Hainaut M."/>
            <person name="Levati E."/>
            <person name="Barry K.W."/>
            <person name="Belfiori B."/>
            <person name="Cichocki N."/>
            <person name="Clum A."/>
            <person name="Dockter R.B."/>
            <person name="Fauchery L."/>
            <person name="Guy J."/>
            <person name="Iotti M."/>
            <person name="Le Tacon F."/>
            <person name="Lindquist E.A."/>
            <person name="Lipzen A."/>
            <person name="Malagnac F."/>
            <person name="Mello A."/>
            <person name="Molinier V."/>
            <person name="Miyauchi S."/>
            <person name="Poulain J."/>
            <person name="Riccioni C."/>
            <person name="Rubini A."/>
            <person name="Sitrit Y."/>
            <person name="Splivallo R."/>
            <person name="Traeger S."/>
            <person name="Wang M."/>
            <person name="Zifcakova L."/>
            <person name="Wipf D."/>
            <person name="Zambonelli A."/>
            <person name="Paolocci F."/>
            <person name="Nowrousian M."/>
            <person name="Ottonello S."/>
            <person name="Baldrian P."/>
            <person name="Spatafora J.W."/>
            <person name="Henrissat B."/>
            <person name="Nagy L.G."/>
            <person name="Aury J.M."/>
            <person name="Wincker P."/>
            <person name="Grigoriev I.V."/>
            <person name="Bonfante P."/>
            <person name="Martin F.M."/>
        </authorList>
    </citation>
    <scope>NUCLEOTIDE SEQUENCE [LARGE SCALE GENOMIC DNA]</scope>
    <source>
        <strain evidence="2 3">RN42</strain>
    </source>
</reference>
<keyword evidence="3" id="KW-1185">Reference proteome</keyword>
<feature type="region of interest" description="Disordered" evidence="1">
    <location>
        <begin position="181"/>
        <end position="208"/>
    </location>
</feature>
<name>A0A3N4HYE5_ASCIM</name>
<sequence length="208" mass="22639">MDPEKCQNPHCKQEISGSVTRRICSICRNARQGVLSGYGCSACPPGSHCTRQVNRAFHLFAGVAELEPQSTCAHCGLPLGESPSPCFKADCGKKRCQSCADQSRYATQHDCFSDDGSGHNFFAGAGPGEQPEGPGQLFNFVEYSDAPHIGQNSFNHAQEVSNARRIGYNVLEDDRSSFFDRIGRAPNDEDSDRESIGSGQTQVSRWSN</sequence>
<dbReference type="Proteomes" id="UP000275078">
    <property type="component" value="Unassembled WGS sequence"/>
</dbReference>
<evidence type="ECO:0000256" key="1">
    <source>
        <dbReference type="SAM" id="MobiDB-lite"/>
    </source>
</evidence>
<dbReference type="AlphaFoldDB" id="A0A3N4HYE5"/>
<dbReference type="EMBL" id="ML119725">
    <property type="protein sequence ID" value="RPA77528.1"/>
    <property type="molecule type" value="Genomic_DNA"/>
</dbReference>